<evidence type="ECO:0000313" key="2">
    <source>
        <dbReference type="Proteomes" id="UP000198769"/>
    </source>
</evidence>
<dbReference type="AlphaFoldDB" id="A0A1I4XEM8"/>
<gene>
    <name evidence="1" type="ORF">SAMN05421594_1772</name>
</gene>
<reference evidence="2" key="1">
    <citation type="submission" date="2016-10" db="EMBL/GenBank/DDBJ databases">
        <authorList>
            <person name="Varghese N."/>
            <person name="Submissions S."/>
        </authorList>
    </citation>
    <scope>NUCLEOTIDE SEQUENCE [LARGE SCALE GENOMIC DNA]</scope>
    <source>
        <strain evidence="2">DSM 25575</strain>
    </source>
</reference>
<organism evidence="1 2">
    <name type="scientific">Chryseobacterium oleae</name>
    <dbReference type="NCBI Taxonomy" id="491207"/>
    <lineage>
        <taxon>Bacteria</taxon>
        <taxon>Pseudomonadati</taxon>
        <taxon>Bacteroidota</taxon>
        <taxon>Flavobacteriia</taxon>
        <taxon>Flavobacteriales</taxon>
        <taxon>Weeksellaceae</taxon>
        <taxon>Chryseobacterium group</taxon>
        <taxon>Chryseobacterium</taxon>
    </lineage>
</organism>
<protein>
    <recommendedName>
        <fullName evidence="3">Outer membrane protein beta-barrel domain-containing protein</fullName>
    </recommendedName>
</protein>
<evidence type="ECO:0008006" key="3">
    <source>
        <dbReference type="Google" id="ProtNLM"/>
    </source>
</evidence>
<evidence type="ECO:0000313" key="1">
    <source>
        <dbReference type="EMBL" id="SFN24225.1"/>
    </source>
</evidence>
<dbReference type="RefSeq" id="WP_090024121.1">
    <property type="nucleotide sequence ID" value="NZ_FOVD01000002.1"/>
</dbReference>
<dbReference type="EMBL" id="FOVD01000002">
    <property type="protein sequence ID" value="SFN24225.1"/>
    <property type="molecule type" value="Genomic_DNA"/>
</dbReference>
<sequence length="402" mass="46261">MKKIITLVGVFAVSISYAQIKFEKGYMITNSGEKKEVLIKNLDWKNNPEEFEYKQDGTSAIKNEGIKNIQEFGIEAGSRYVRKTVMLDQSSKELNQMSEHKNPDFTEKTVFLKYVVDGKAGLLYYENNKVERFFYTLEGSEAKQLVYKPYYSDYNTVNYNEEYKKHIYENLNCGLETKVIQNTKYTEKELTKIFTAYNQCSGGAVTNYTPANAGKHFFHLNIRPGVNFSSVTTTDFYGSTAEETKISKTSFRIGLEAEYVLPFNKNKWALFIEPTYQYFKGEADVVVSPGTYFETQVKKTVDYKSIELPIGIRHYLFINDQSKIFINAAYVFDFSMNSTINNGFKTVDITSGSNAAFGVGYKYKNRYSAEFRITTARNLKRDQTIMNEKYTTSSLILGYTLF</sequence>
<dbReference type="Proteomes" id="UP000198769">
    <property type="component" value="Unassembled WGS sequence"/>
</dbReference>
<proteinExistence type="predicted"/>
<dbReference type="OrthoDB" id="921445at2"/>
<keyword evidence="2" id="KW-1185">Reference proteome</keyword>
<name>A0A1I4XEM8_CHROL</name>
<accession>A0A1I4XEM8</accession>